<gene>
    <name evidence="2" type="ORF">NC797_11590</name>
</gene>
<keyword evidence="3" id="KW-1185">Reference proteome</keyword>
<evidence type="ECO:0000313" key="2">
    <source>
        <dbReference type="EMBL" id="MDC3425148.1"/>
    </source>
</evidence>
<keyword evidence="1" id="KW-0812">Transmembrane</keyword>
<keyword evidence="1" id="KW-1133">Transmembrane helix</keyword>
<sequence length="117" mass="13096">MTFFQIFSETGGMGIGVMLAILFWSLFFGTSFYMVKKYASAIPTTVLYVGIAVYLIVSVVLSDMLLYAFLFSEGEYVNYGFGEGLLRLLTSIFVGLTIGFLVAKLAYFKLVRKFLLN</sequence>
<feature type="transmembrane region" description="Helical" evidence="1">
    <location>
        <begin position="47"/>
        <end position="72"/>
    </location>
</feature>
<organism evidence="2 3">
    <name type="scientific">Terrihalobacillus insolitus</name>
    <dbReference type="NCBI Taxonomy" id="2950438"/>
    <lineage>
        <taxon>Bacteria</taxon>
        <taxon>Bacillati</taxon>
        <taxon>Bacillota</taxon>
        <taxon>Bacilli</taxon>
        <taxon>Bacillales</taxon>
        <taxon>Bacillaceae</taxon>
        <taxon>Terrihalobacillus</taxon>
    </lineage>
</organism>
<dbReference type="Proteomes" id="UP001145050">
    <property type="component" value="Unassembled WGS sequence"/>
</dbReference>
<dbReference type="RefSeq" id="WP_272436951.1">
    <property type="nucleotide sequence ID" value="NZ_JAMQKB010000011.1"/>
</dbReference>
<evidence type="ECO:0000313" key="3">
    <source>
        <dbReference type="Proteomes" id="UP001145050"/>
    </source>
</evidence>
<reference evidence="2" key="1">
    <citation type="submission" date="2022-06" db="EMBL/GenBank/DDBJ databases">
        <title>Aquibacillus sp. a new bacterium isolated from soil saline samples.</title>
        <authorList>
            <person name="Galisteo C."/>
            <person name="De La Haba R."/>
            <person name="Sanchez-Porro C."/>
            <person name="Ventosa A."/>
        </authorList>
    </citation>
    <scope>NUCLEOTIDE SEQUENCE</scope>
    <source>
        <strain evidence="2">3ASR75-11</strain>
    </source>
</reference>
<accession>A0A9X3WV54</accession>
<proteinExistence type="predicted"/>
<feature type="transmembrane region" description="Helical" evidence="1">
    <location>
        <begin position="12"/>
        <end position="35"/>
    </location>
</feature>
<name>A0A9X3WV54_9BACI</name>
<protein>
    <submittedName>
        <fullName evidence="2">Uncharacterized protein</fullName>
    </submittedName>
</protein>
<dbReference type="AlphaFoldDB" id="A0A9X3WV54"/>
<comment type="caution">
    <text evidence="2">The sequence shown here is derived from an EMBL/GenBank/DDBJ whole genome shotgun (WGS) entry which is preliminary data.</text>
</comment>
<dbReference type="EMBL" id="JAMQKB010000011">
    <property type="protein sequence ID" value="MDC3425148.1"/>
    <property type="molecule type" value="Genomic_DNA"/>
</dbReference>
<keyword evidence="1" id="KW-0472">Membrane</keyword>
<feature type="transmembrane region" description="Helical" evidence="1">
    <location>
        <begin position="84"/>
        <end position="107"/>
    </location>
</feature>
<evidence type="ECO:0000256" key="1">
    <source>
        <dbReference type="SAM" id="Phobius"/>
    </source>
</evidence>